<gene>
    <name evidence="1" type="ORF">Triagg1_916</name>
</gene>
<accession>A0AAE1JHR1</accession>
<dbReference type="RefSeq" id="XP_062760140.1">
    <property type="nucleotide sequence ID" value="XM_062902672.1"/>
</dbReference>
<evidence type="ECO:0000313" key="1">
    <source>
        <dbReference type="EMBL" id="KAK4084436.1"/>
    </source>
</evidence>
<dbReference type="AlphaFoldDB" id="A0AAE1JHR1"/>
<protein>
    <submittedName>
        <fullName evidence="1">Uncharacterized protein</fullName>
    </submittedName>
</protein>
<sequence length="169" mass="18981">MLVHARAPMCVASLRQPLYLFRHGTSRAASLRHYEQHYLGYGQHYERAAAMMRRRLLPCEPSSPAARLPSRKGLGAATQLKAEDQAQERARQSPARMRCHWSCKRGGRICTVAVASLMHLVQMPYMKLIYRWSTRYWVGLYPVPLGVRVVVMAGRIGSIAAAETAASLC</sequence>
<evidence type="ECO:0000313" key="2">
    <source>
        <dbReference type="Proteomes" id="UP001273209"/>
    </source>
</evidence>
<dbReference type="EMBL" id="JAWRVG010000002">
    <property type="protein sequence ID" value="KAK4084436.1"/>
    <property type="molecule type" value="Genomic_DNA"/>
</dbReference>
<comment type="caution">
    <text evidence="1">The sequence shown here is derived from an EMBL/GenBank/DDBJ whole genome shotgun (WGS) entry which is preliminary data.</text>
</comment>
<dbReference type="Proteomes" id="UP001273209">
    <property type="component" value="Unassembled WGS sequence"/>
</dbReference>
<proteinExistence type="predicted"/>
<dbReference type="GeneID" id="87923991"/>
<keyword evidence="2" id="KW-1185">Reference proteome</keyword>
<reference evidence="1" key="1">
    <citation type="submission" date="2023-11" db="EMBL/GenBank/DDBJ databases">
        <title>The genome sequences of three competitors of mushroom-forming fungi.</title>
        <authorList>
            <person name="Beijen E."/>
            <person name="Ohm R.A."/>
        </authorList>
    </citation>
    <scope>NUCLEOTIDE SEQUENCE</scope>
    <source>
        <strain evidence="1">CBS 100526</strain>
    </source>
</reference>
<organism evidence="1 2">
    <name type="scientific">Trichoderma aggressivum f. europaeum</name>
    <dbReference type="NCBI Taxonomy" id="173218"/>
    <lineage>
        <taxon>Eukaryota</taxon>
        <taxon>Fungi</taxon>
        <taxon>Dikarya</taxon>
        <taxon>Ascomycota</taxon>
        <taxon>Pezizomycotina</taxon>
        <taxon>Sordariomycetes</taxon>
        <taxon>Hypocreomycetidae</taxon>
        <taxon>Hypocreales</taxon>
        <taxon>Hypocreaceae</taxon>
        <taxon>Trichoderma</taxon>
    </lineage>
</organism>
<name>A0AAE1JHR1_9HYPO</name>